<keyword evidence="5" id="KW-1185">Reference proteome</keyword>
<comment type="caution">
    <text evidence="4">The sequence shown here is derived from an EMBL/GenBank/DDBJ whole genome shotgun (WGS) entry which is preliminary data.</text>
</comment>
<feature type="transmembrane region" description="Helical" evidence="2">
    <location>
        <begin position="141"/>
        <end position="164"/>
    </location>
</feature>
<feature type="transmembrane region" description="Helical" evidence="2">
    <location>
        <begin position="68"/>
        <end position="89"/>
    </location>
</feature>
<feature type="compositionally biased region" description="Basic and acidic residues" evidence="1">
    <location>
        <begin position="1"/>
        <end position="13"/>
    </location>
</feature>
<evidence type="ECO:0000313" key="5">
    <source>
        <dbReference type="Proteomes" id="UP000664332"/>
    </source>
</evidence>
<feature type="transmembrane region" description="Helical" evidence="2">
    <location>
        <begin position="242"/>
        <end position="260"/>
    </location>
</feature>
<keyword evidence="2" id="KW-0472">Membrane</keyword>
<feature type="domain" description="CAAX prenyl protease 2/Lysostaphin resistance protein A-like" evidence="3">
    <location>
        <begin position="183"/>
        <end position="280"/>
    </location>
</feature>
<keyword evidence="4" id="KW-0378">Hydrolase</keyword>
<accession>A0A939E1D1</accession>
<dbReference type="GO" id="GO:0080120">
    <property type="term" value="P:CAAX-box protein maturation"/>
    <property type="evidence" value="ECO:0007669"/>
    <property type="project" value="UniProtKB-ARBA"/>
</dbReference>
<evidence type="ECO:0000256" key="1">
    <source>
        <dbReference type="SAM" id="MobiDB-lite"/>
    </source>
</evidence>
<feature type="transmembrane region" description="Helical" evidence="2">
    <location>
        <begin position="267"/>
        <end position="287"/>
    </location>
</feature>
<feature type="transmembrane region" description="Helical" evidence="2">
    <location>
        <begin position="216"/>
        <end position="236"/>
    </location>
</feature>
<name>A0A939E1D1_9CORY</name>
<dbReference type="PANTHER" id="PTHR36435">
    <property type="entry name" value="SLR1288 PROTEIN"/>
    <property type="match status" value="1"/>
</dbReference>
<keyword evidence="2" id="KW-1133">Transmembrane helix</keyword>
<dbReference type="RefSeq" id="WP_207279647.1">
    <property type="nucleotide sequence ID" value="NZ_JAFLEQ010000017.1"/>
</dbReference>
<keyword evidence="2" id="KW-0812">Transmembrane</keyword>
<dbReference type="InterPro" id="IPR052710">
    <property type="entry name" value="CAAX_protease"/>
</dbReference>
<reference evidence="4" key="1">
    <citation type="submission" date="2021-03" db="EMBL/GenBank/DDBJ databases">
        <authorList>
            <person name="Sun Q."/>
        </authorList>
    </citation>
    <scope>NUCLEOTIDE SEQUENCE</scope>
    <source>
        <strain evidence="4">CCM 8862</strain>
    </source>
</reference>
<dbReference type="EMBL" id="JAFLEQ010000017">
    <property type="protein sequence ID" value="MBN9645174.1"/>
    <property type="molecule type" value="Genomic_DNA"/>
</dbReference>
<evidence type="ECO:0000259" key="3">
    <source>
        <dbReference type="Pfam" id="PF02517"/>
    </source>
</evidence>
<organism evidence="4 5">
    <name type="scientific">Corynebacterium mendelii</name>
    <dbReference type="NCBI Taxonomy" id="2765362"/>
    <lineage>
        <taxon>Bacteria</taxon>
        <taxon>Bacillati</taxon>
        <taxon>Actinomycetota</taxon>
        <taxon>Actinomycetes</taxon>
        <taxon>Mycobacteriales</taxon>
        <taxon>Corynebacteriaceae</taxon>
        <taxon>Corynebacterium</taxon>
    </lineage>
</organism>
<dbReference type="InterPro" id="IPR003675">
    <property type="entry name" value="Rce1/LyrA-like_dom"/>
</dbReference>
<sequence>MNEPTGRPDKPDSARGWTAPFMDAPAPGPTAPAAAHTVRGSTSRPLQQVAAPAHATPTFSRPVSWMRMGLAVAMLVVLPLVMLVAGLVIGRVVFDSSASEIFFLVPFVLATIIGLSATVLPGRWSAADLGWVKPAWPWWHLLWIVPAALITTSTATAVVAGLLLHLEPAEEASAELFHRTVPVWYIPLILSVVVAGPAVEEILFRRLLMARIEQTLFPVTGPVAGPVIAIVLQAAVFGLVHVVPQVIVFAFFLGLVLGVLARTGRSIWPSFIMHAVNNLIVTSMVLASL</sequence>
<feature type="transmembrane region" description="Helical" evidence="2">
    <location>
        <begin position="184"/>
        <end position="204"/>
    </location>
</feature>
<dbReference type="AlphaFoldDB" id="A0A939E1D1"/>
<evidence type="ECO:0000256" key="2">
    <source>
        <dbReference type="SAM" id="Phobius"/>
    </source>
</evidence>
<protein>
    <submittedName>
        <fullName evidence="4">CPBP family intramembrane metalloprotease</fullName>
    </submittedName>
</protein>
<dbReference type="Pfam" id="PF02517">
    <property type="entry name" value="Rce1-like"/>
    <property type="match status" value="1"/>
</dbReference>
<proteinExistence type="predicted"/>
<dbReference type="Proteomes" id="UP000664332">
    <property type="component" value="Unassembled WGS sequence"/>
</dbReference>
<keyword evidence="4" id="KW-0645">Protease</keyword>
<evidence type="ECO:0000313" key="4">
    <source>
        <dbReference type="EMBL" id="MBN9645174.1"/>
    </source>
</evidence>
<keyword evidence="4" id="KW-0482">Metalloprotease</keyword>
<feature type="region of interest" description="Disordered" evidence="1">
    <location>
        <begin position="1"/>
        <end position="23"/>
    </location>
</feature>
<feature type="transmembrane region" description="Helical" evidence="2">
    <location>
        <begin position="101"/>
        <end position="120"/>
    </location>
</feature>
<dbReference type="GO" id="GO:0004175">
    <property type="term" value="F:endopeptidase activity"/>
    <property type="evidence" value="ECO:0007669"/>
    <property type="project" value="UniProtKB-ARBA"/>
</dbReference>
<gene>
    <name evidence="4" type="ORF">JZY06_11215</name>
</gene>
<dbReference type="PANTHER" id="PTHR36435:SF1">
    <property type="entry name" value="CAAX AMINO TERMINAL PROTEASE FAMILY PROTEIN"/>
    <property type="match status" value="1"/>
</dbReference>
<dbReference type="GO" id="GO:0008237">
    <property type="term" value="F:metallopeptidase activity"/>
    <property type="evidence" value="ECO:0007669"/>
    <property type="project" value="UniProtKB-KW"/>
</dbReference>